<gene>
    <name evidence="3" type="ORF">EI97DRAFT_417137</name>
</gene>
<accession>A0A6A6JLW7</accession>
<organism evidence="3 4">
    <name type="scientific">Westerdykella ornata</name>
    <dbReference type="NCBI Taxonomy" id="318751"/>
    <lineage>
        <taxon>Eukaryota</taxon>
        <taxon>Fungi</taxon>
        <taxon>Dikarya</taxon>
        <taxon>Ascomycota</taxon>
        <taxon>Pezizomycotina</taxon>
        <taxon>Dothideomycetes</taxon>
        <taxon>Pleosporomycetidae</taxon>
        <taxon>Pleosporales</taxon>
        <taxon>Sporormiaceae</taxon>
        <taxon>Westerdykella</taxon>
    </lineage>
</organism>
<dbReference type="AlphaFoldDB" id="A0A6A6JLW7"/>
<dbReference type="InterPro" id="IPR019742">
    <property type="entry name" value="MacrogloblnA2_CS"/>
</dbReference>
<evidence type="ECO:0000256" key="2">
    <source>
        <dbReference type="SAM" id="Phobius"/>
    </source>
</evidence>
<dbReference type="SUPFAM" id="SSF53335">
    <property type="entry name" value="S-adenosyl-L-methionine-dependent methyltransferases"/>
    <property type="match status" value="1"/>
</dbReference>
<dbReference type="GeneID" id="54550089"/>
<reference evidence="3" key="1">
    <citation type="journal article" date="2020" name="Stud. Mycol.">
        <title>101 Dothideomycetes genomes: a test case for predicting lifestyles and emergence of pathogens.</title>
        <authorList>
            <person name="Haridas S."/>
            <person name="Albert R."/>
            <person name="Binder M."/>
            <person name="Bloem J."/>
            <person name="Labutti K."/>
            <person name="Salamov A."/>
            <person name="Andreopoulos B."/>
            <person name="Baker S."/>
            <person name="Barry K."/>
            <person name="Bills G."/>
            <person name="Bluhm B."/>
            <person name="Cannon C."/>
            <person name="Castanera R."/>
            <person name="Culley D."/>
            <person name="Daum C."/>
            <person name="Ezra D."/>
            <person name="Gonzalez J."/>
            <person name="Henrissat B."/>
            <person name="Kuo A."/>
            <person name="Liang C."/>
            <person name="Lipzen A."/>
            <person name="Lutzoni F."/>
            <person name="Magnuson J."/>
            <person name="Mondo S."/>
            <person name="Nolan M."/>
            <person name="Ohm R."/>
            <person name="Pangilinan J."/>
            <person name="Park H.-J."/>
            <person name="Ramirez L."/>
            <person name="Alfaro M."/>
            <person name="Sun H."/>
            <person name="Tritt A."/>
            <person name="Yoshinaga Y."/>
            <person name="Zwiers L.-H."/>
            <person name="Turgeon B."/>
            <person name="Goodwin S."/>
            <person name="Spatafora J."/>
            <person name="Crous P."/>
            <person name="Grigoriev I."/>
        </authorList>
    </citation>
    <scope>NUCLEOTIDE SEQUENCE</scope>
    <source>
        <strain evidence="3">CBS 379.55</strain>
    </source>
</reference>
<proteinExistence type="predicted"/>
<dbReference type="Gene3D" id="3.40.50.150">
    <property type="entry name" value="Vaccinia Virus protein VP39"/>
    <property type="match status" value="1"/>
</dbReference>
<dbReference type="RefSeq" id="XP_033654642.1">
    <property type="nucleotide sequence ID" value="XM_033796914.1"/>
</dbReference>
<evidence type="ECO:0008006" key="5">
    <source>
        <dbReference type="Google" id="ProtNLM"/>
    </source>
</evidence>
<dbReference type="OrthoDB" id="61390at2759"/>
<keyword evidence="1" id="KW-1015">Disulfide bond</keyword>
<dbReference type="PROSITE" id="PS00477">
    <property type="entry name" value="ALPHA_2_MACROGLOBULIN"/>
    <property type="match status" value="1"/>
</dbReference>
<evidence type="ECO:0000313" key="4">
    <source>
        <dbReference type="Proteomes" id="UP000800097"/>
    </source>
</evidence>
<evidence type="ECO:0000256" key="1">
    <source>
        <dbReference type="ARBA" id="ARBA00023157"/>
    </source>
</evidence>
<evidence type="ECO:0000313" key="3">
    <source>
        <dbReference type="EMBL" id="KAF2277103.1"/>
    </source>
</evidence>
<dbReference type="EMBL" id="ML986491">
    <property type="protein sequence ID" value="KAF2277103.1"/>
    <property type="molecule type" value="Genomic_DNA"/>
</dbReference>
<protein>
    <recommendedName>
        <fullName evidence="5">Methyltransferase domain-containing protein</fullName>
    </recommendedName>
</protein>
<name>A0A6A6JLW7_WESOR</name>
<dbReference type="Proteomes" id="UP000800097">
    <property type="component" value="Unassembled WGS sequence"/>
</dbReference>
<keyword evidence="2" id="KW-1133">Transmembrane helix</keyword>
<keyword evidence="4" id="KW-1185">Reference proteome</keyword>
<dbReference type="InterPro" id="IPR029063">
    <property type="entry name" value="SAM-dependent_MTases_sf"/>
</dbReference>
<feature type="transmembrane region" description="Helical" evidence="2">
    <location>
        <begin position="29"/>
        <end position="49"/>
    </location>
</feature>
<keyword evidence="2" id="KW-0812">Transmembrane</keyword>
<keyword evidence="2" id="KW-0472">Membrane</keyword>
<sequence length="409" mass="45883">MGLLSLLWVGIAAAVAILSLSIQTPSLYLSHLLTFIGGILFLPASKALFARLKRWKEELGTENDAENPLYGLDHARLHLKTSPPPMWMNMGYWDRKACFPNCVPGEHGKSKPISLAVASRTLLSEVLKTAGFSVEKDGKHIARMGRVPSRALLDLGFGCGEQTMYLCSLDPIRESDKQWWDSHESVPQLDFYVGITKNRKQYQYAQSGVQVLTERLSGGQPYAELPTGYSKHPRPIDIRLFCADASNPDSWNAELKQHIQDTISQAEETWVLALDTLYHFSPSRWPILTFASHTLKASFMAFDLCLADNISLPNLLLLRLVTKLMGAPWANFGTVETYRTRLREIGYRDVTVRDVSEHVFAPLAAFLEAQDEGLKRVGHGLGPFHVAKWMFDWWGRTGIVRGVIVVAKM</sequence>